<name>A0A4R6TIT2_9FLAO</name>
<dbReference type="InterPro" id="IPR013783">
    <property type="entry name" value="Ig-like_fold"/>
</dbReference>
<dbReference type="Pfam" id="PF07495">
    <property type="entry name" value="Y_Y_Y"/>
    <property type="match status" value="1"/>
</dbReference>
<dbReference type="PANTHER" id="PTHR43547">
    <property type="entry name" value="TWO-COMPONENT HISTIDINE KINASE"/>
    <property type="match status" value="1"/>
</dbReference>
<dbReference type="InterPro" id="IPR011110">
    <property type="entry name" value="Reg_prop"/>
</dbReference>
<dbReference type="Gene3D" id="1.10.10.10">
    <property type="entry name" value="Winged helix-like DNA-binding domain superfamily/Winged helix DNA-binding domain"/>
    <property type="match status" value="1"/>
</dbReference>
<dbReference type="InterPro" id="IPR016032">
    <property type="entry name" value="Sig_transdc_resp-reg_C-effctor"/>
</dbReference>
<dbReference type="Gene3D" id="2.60.40.10">
    <property type="entry name" value="Immunoglobulins"/>
    <property type="match status" value="1"/>
</dbReference>
<keyword evidence="4" id="KW-0732">Signal</keyword>
<dbReference type="Pfam" id="PF07494">
    <property type="entry name" value="Reg_prop"/>
    <property type="match status" value="1"/>
</dbReference>
<dbReference type="SUPFAM" id="SSF63829">
    <property type="entry name" value="Calcium-dependent phosphotriesterase"/>
    <property type="match status" value="1"/>
</dbReference>
<evidence type="ECO:0000259" key="5">
    <source>
        <dbReference type="SMART" id="SM00421"/>
    </source>
</evidence>
<keyword evidence="3" id="KW-0812">Transmembrane</keyword>
<feature type="chain" id="PRO_5020684932" evidence="4">
    <location>
        <begin position="22"/>
        <end position="936"/>
    </location>
</feature>
<dbReference type="PANTHER" id="PTHR43547:SF2">
    <property type="entry name" value="HYBRID SIGNAL TRANSDUCTION HISTIDINE KINASE C"/>
    <property type="match status" value="1"/>
</dbReference>
<keyword evidence="3" id="KW-1133">Transmembrane helix</keyword>
<keyword evidence="7" id="KW-1185">Reference proteome</keyword>
<dbReference type="EMBL" id="SNYI01000003">
    <property type="protein sequence ID" value="TDQ29136.1"/>
    <property type="molecule type" value="Genomic_DNA"/>
</dbReference>
<feature type="coiled-coil region" evidence="2">
    <location>
        <begin position="767"/>
        <end position="813"/>
    </location>
</feature>
<dbReference type="SUPFAM" id="SSF46894">
    <property type="entry name" value="C-terminal effector domain of the bipartite response regulators"/>
    <property type="match status" value="1"/>
</dbReference>
<dbReference type="CDD" id="cd00063">
    <property type="entry name" value="FN3"/>
    <property type="match status" value="1"/>
</dbReference>
<evidence type="ECO:0000256" key="2">
    <source>
        <dbReference type="SAM" id="Coils"/>
    </source>
</evidence>
<dbReference type="Proteomes" id="UP000295468">
    <property type="component" value="Unassembled WGS sequence"/>
</dbReference>
<dbReference type="GO" id="GO:0000155">
    <property type="term" value="F:phosphorelay sensor kinase activity"/>
    <property type="evidence" value="ECO:0007669"/>
    <property type="project" value="TreeGrafter"/>
</dbReference>
<keyword evidence="2" id="KW-0175">Coiled coil</keyword>
<protein>
    <submittedName>
        <fullName evidence="6">Two component regulator with propeller domain</fullName>
    </submittedName>
</protein>
<sequence length="936" mass="106427">MLVARIPILLLLFLSCSAVQAQLLPPIQNFTPGIYGAENQNWGITQADNGFVYVANNSGLLEFNGSDWQLYPTPNGSIMRSVEAVGTRIYTGFYMEFGYWEADEAGTLQYQSLVDYSPEPLIEDEQFWKIVAIENYLLFQSLERIYIMDTRDNTIEIIDSGSKRAQLFLFGDSVFFHRSGKGLFKLDKGQAVPVTDSSAIGESGIAGLVSFDDTPVLITTHGQFYEFEGNDIKEWRSANGPQLKGIEIYSSAQLRDGSVILGTISSGIYHLDPEGNVMAHIDKEKGLNNNTVLSIYEDRDQNLWLGLDNGISILNLHSPFSEFSDKIGRLGVVYAAQVFEEHLYLGTNQGLFRKPVESEMPFELVEGTTGQVWCLRVFDEQLFCGHNSGSFIVDGNKAKLISGLPGTWDIKKISGHPGKLLQGNYNGLSILEKQGTEWVLRNKLKGFEISSRFFEFLDSSKILVNHEYKGLYKLNIDDELTVLEEIAREPPRGVGASLVRFNNQVLYASNNGVFRYNAISDALEPDTLLTDLMYADDEPPIGILISDPQNNRLWSFSRNTISYVGPGKFDNRPQLTRIPVPADFRRALGVLGFECISPIGADRYLIGSSNGYVTLDLKKIKSVTYEVFITTIENEFYDNSLKKQPLKSGLAFPFTDNNLRIEFTVPEFEKYTEVQYQYRLLGLYDEWSNWSADPEVTFNNLPYGKYTFEVKARVGAGVTEEAAVFEFRVQRPFYLSNFAIVVYVLLLVLLGFLVHKVYRTYYKKQQARILEENAKREKSKKIKAKRKIVQLKNEQLKQEIESKNRELAASTMNLIKKNEFLGQLKSQLETVGKDPRIKSVIRTIDRNINNEDDWKIFEEAFNNADKDFLKRMKDLHPQLTSKDLRLCAYLRLNLSSKEIAPLLNISVRSVEVKRYRLRKKIDLARENSLSDYILSV</sequence>
<accession>A0A4R6TIT2</accession>
<dbReference type="InterPro" id="IPR000792">
    <property type="entry name" value="Tscrpt_reg_LuxR_C"/>
</dbReference>
<gene>
    <name evidence="6" type="ORF">CLV82_2589</name>
</gene>
<feature type="domain" description="HTH luxR-type" evidence="5">
    <location>
        <begin position="876"/>
        <end position="933"/>
    </location>
</feature>
<dbReference type="InterPro" id="IPR003961">
    <property type="entry name" value="FN3_dom"/>
</dbReference>
<evidence type="ECO:0000313" key="7">
    <source>
        <dbReference type="Proteomes" id="UP000295468"/>
    </source>
</evidence>
<evidence type="ECO:0000256" key="1">
    <source>
        <dbReference type="ARBA" id="ARBA00022553"/>
    </source>
</evidence>
<keyword evidence="1" id="KW-0597">Phosphoprotein</keyword>
<dbReference type="Gene3D" id="2.130.10.10">
    <property type="entry name" value="YVTN repeat-like/Quinoprotein amine dehydrogenase"/>
    <property type="match status" value="1"/>
</dbReference>
<organism evidence="6 7">
    <name type="scientific">Zeaxanthinibacter enoshimensis</name>
    <dbReference type="NCBI Taxonomy" id="392009"/>
    <lineage>
        <taxon>Bacteria</taxon>
        <taxon>Pseudomonadati</taxon>
        <taxon>Bacteroidota</taxon>
        <taxon>Flavobacteriia</taxon>
        <taxon>Flavobacteriales</taxon>
        <taxon>Flavobacteriaceae</taxon>
        <taxon>Zeaxanthinibacter</taxon>
    </lineage>
</organism>
<evidence type="ECO:0000256" key="3">
    <source>
        <dbReference type="SAM" id="Phobius"/>
    </source>
</evidence>
<feature type="signal peptide" evidence="4">
    <location>
        <begin position="1"/>
        <end position="21"/>
    </location>
</feature>
<dbReference type="InterPro" id="IPR011123">
    <property type="entry name" value="Y_Y_Y"/>
</dbReference>
<keyword evidence="3" id="KW-0472">Membrane</keyword>
<reference evidence="6 7" key="1">
    <citation type="submission" date="2019-03" db="EMBL/GenBank/DDBJ databases">
        <title>Genomic Encyclopedia of Archaeal and Bacterial Type Strains, Phase II (KMG-II): from individual species to whole genera.</title>
        <authorList>
            <person name="Goeker M."/>
        </authorList>
    </citation>
    <scope>NUCLEOTIDE SEQUENCE [LARGE SCALE GENOMIC DNA]</scope>
    <source>
        <strain evidence="6 7">DSM 18435</strain>
    </source>
</reference>
<feature type="transmembrane region" description="Helical" evidence="3">
    <location>
        <begin position="733"/>
        <end position="754"/>
    </location>
</feature>
<evidence type="ECO:0000313" key="6">
    <source>
        <dbReference type="EMBL" id="TDQ29136.1"/>
    </source>
</evidence>
<dbReference type="AlphaFoldDB" id="A0A4R6TIT2"/>
<dbReference type="OrthoDB" id="1090267at2"/>
<proteinExistence type="predicted"/>
<dbReference type="SMART" id="SM00421">
    <property type="entry name" value="HTH_LUXR"/>
    <property type="match status" value="1"/>
</dbReference>
<dbReference type="InterPro" id="IPR015943">
    <property type="entry name" value="WD40/YVTN_repeat-like_dom_sf"/>
</dbReference>
<evidence type="ECO:0000256" key="4">
    <source>
        <dbReference type="SAM" id="SignalP"/>
    </source>
</evidence>
<dbReference type="GO" id="GO:0003677">
    <property type="term" value="F:DNA binding"/>
    <property type="evidence" value="ECO:0007669"/>
    <property type="project" value="InterPro"/>
</dbReference>
<dbReference type="GO" id="GO:0006355">
    <property type="term" value="P:regulation of DNA-templated transcription"/>
    <property type="evidence" value="ECO:0007669"/>
    <property type="project" value="InterPro"/>
</dbReference>
<comment type="caution">
    <text evidence="6">The sequence shown here is derived from an EMBL/GenBank/DDBJ whole genome shotgun (WGS) entry which is preliminary data.</text>
</comment>
<dbReference type="PROSITE" id="PS51257">
    <property type="entry name" value="PROKAR_LIPOPROTEIN"/>
    <property type="match status" value="1"/>
</dbReference>
<dbReference type="InterPro" id="IPR036388">
    <property type="entry name" value="WH-like_DNA-bd_sf"/>
</dbReference>
<dbReference type="RefSeq" id="WP_133644725.1">
    <property type="nucleotide sequence ID" value="NZ_SNYI01000003.1"/>
</dbReference>